<dbReference type="InterPro" id="IPR042184">
    <property type="entry name" value="YqeY/Aim41_N"/>
</dbReference>
<dbReference type="GO" id="GO:0016884">
    <property type="term" value="F:carbon-nitrogen ligase activity, with glutamine as amido-N-donor"/>
    <property type="evidence" value="ECO:0007669"/>
    <property type="project" value="InterPro"/>
</dbReference>
<dbReference type="SUPFAM" id="SSF89095">
    <property type="entry name" value="GatB/YqeY motif"/>
    <property type="match status" value="1"/>
</dbReference>
<evidence type="ECO:0008006" key="3">
    <source>
        <dbReference type="Google" id="ProtNLM"/>
    </source>
</evidence>
<evidence type="ECO:0000313" key="2">
    <source>
        <dbReference type="EMBL" id="KKN65153.1"/>
    </source>
</evidence>
<reference evidence="2" key="1">
    <citation type="journal article" date="2015" name="Nature">
        <title>Complex archaea that bridge the gap between prokaryotes and eukaryotes.</title>
        <authorList>
            <person name="Spang A."/>
            <person name="Saw J.H."/>
            <person name="Jorgensen S.L."/>
            <person name="Zaremba-Niedzwiedzka K."/>
            <person name="Martijn J."/>
            <person name="Lind A.E."/>
            <person name="van Eijk R."/>
            <person name="Schleper C."/>
            <person name="Guy L."/>
            <person name="Ettema T.J."/>
        </authorList>
    </citation>
    <scope>NUCLEOTIDE SEQUENCE</scope>
</reference>
<sequence length="148" mass="16886">MALIDDIKNDLKDAMLSKEKLKVSTLRLLLSSIKYRQIEKGEELDDNEIIAVLSTEVKKRRESAEEYSKAERKELAEKEEAEIKVIEKYLPEQMTDDEITKLIDQAIDDTGAESKKDMGKVMQQLMPKTKGRADGRKVSQIVTEKLGD</sequence>
<dbReference type="EMBL" id="LAZR01000533">
    <property type="protein sequence ID" value="KKN65153.1"/>
    <property type="molecule type" value="Genomic_DNA"/>
</dbReference>
<protein>
    <recommendedName>
        <fullName evidence="3">GatB/YqeY domain-containing protein</fullName>
    </recommendedName>
</protein>
<comment type="caution">
    <text evidence="2">The sequence shown here is derived from an EMBL/GenBank/DDBJ whole genome shotgun (WGS) entry which is preliminary data.</text>
</comment>
<dbReference type="Gene3D" id="1.10.1510.10">
    <property type="entry name" value="Uncharacterised protein YqeY/AIM41 PF09424, N-terminal domain"/>
    <property type="match status" value="1"/>
</dbReference>
<dbReference type="AlphaFoldDB" id="A0A0F9VH69"/>
<gene>
    <name evidence="2" type="ORF">LCGC14_0484620</name>
</gene>
<evidence type="ECO:0000256" key="1">
    <source>
        <dbReference type="SAM" id="MobiDB-lite"/>
    </source>
</evidence>
<dbReference type="InterPro" id="IPR003789">
    <property type="entry name" value="Asn/Gln_tRNA_amidoTrase-B-like"/>
</dbReference>
<dbReference type="Gene3D" id="1.10.10.410">
    <property type="match status" value="1"/>
</dbReference>
<dbReference type="Pfam" id="PF09424">
    <property type="entry name" value="YqeY"/>
    <property type="match status" value="1"/>
</dbReference>
<accession>A0A0F9VH69</accession>
<organism evidence="2">
    <name type="scientific">marine sediment metagenome</name>
    <dbReference type="NCBI Taxonomy" id="412755"/>
    <lineage>
        <taxon>unclassified sequences</taxon>
        <taxon>metagenomes</taxon>
        <taxon>ecological metagenomes</taxon>
    </lineage>
</organism>
<name>A0A0F9VH69_9ZZZZ</name>
<dbReference type="PANTHER" id="PTHR28055">
    <property type="entry name" value="ALTERED INHERITANCE OF MITOCHONDRIA PROTEIN 41, MITOCHONDRIAL"/>
    <property type="match status" value="1"/>
</dbReference>
<dbReference type="PANTHER" id="PTHR28055:SF1">
    <property type="entry name" value="ALTERED INHERITANCE OF MITOCHONDRIA PROTEIN 41, MITOCHONDRIAL"/>
    <property type="match status" value="1"/>
</dbReference>
<feature type="region of interest" description="Disordered" evidence="1">
    <location>
        <begin position="127"/>
        <end position="148"/>
    </location>
</feature>
<dbReference type="InterPro" id="IPR019004">
    <property type="entry name" value="YqeY/Aim41"/>
</dbReference>
<dbReference type="InterPro" id="IPR023168">
    <property type="entry name" value="GatB_Yqey_C_2"/>
</dbReference>
<proteinExistence type="predicted"/>